<name>A0A2S9VG87_9ALTE</name>
<sequence>MIRLLLLCTCLIAQCAGAATTLHRLISDHAVLQRNKPVPLTGTTDSKAPVQILFDGELLGETSATNGKWRFELPAHPAGGPHQLIIKSNDTLTVNDLYFGDVWLTSGQSNMELTMARVEEAYPLDVAEADFPLIREFTVPDTYRFDGQNSDYSGGQWRSATQQNIRHLSAVAYYFARQIHLDQNVPIGIVNASLGGSPIEAWMHKDILSPYPDKIAAGERFADPAVDKQTRKDDKARSDSWYAKLHQSDEGLQSEVKWYDPELDDSAWQAITMPGNLPTNGKEFIGVWWLRKTLHLDEVPAEPVTLRLGRIVDADTAYINGHEVGGTGYQYPPRRYNVTPDMLKKGENVIAIRITSGGGSTGFVQDKAYFLGTDNARYPLAGEWHYKIAAKMPRLAGSTFIRWQPMGLYNAMIAPATRFPLTGALWYQGESNSGAPNDYAEKLTAMINHWRGQWQQPDMPFIIVQLTNFMARQAQPVQSNWAVLRDQQRQVGTLDNTASVVTLDVGEWNDIHPVNKATVGKRLALAARNIAYDQDIAYQGPVPTTAERQDDKVIVHFSHTGDGLTEASPLTQSFAIAGADNQYYWADVRISNDKVILSSAKVSQPLHVRYGWADNPEPGLFSSTGLPAAAFSMAVTSATNAD</sequence>
<dbReference type="Gene3D" id="2.60.120.260">
    <property type="entry name" value="Galactose-binding domain-like"/>
    <property type="match status" value="1"/>
</dbReference>
<dbReference type="Gene3D" id="3.40.50.1110">
    <property type="entry name" value="SGNH hydrolase"/>
    <property type="match status" value="1"/>
</dbReference>
<gene>
    <name evidence="4" type="ORF">C6Y40_00810</name>
</gene>
<keyword evidence="2" id="KW-0732">Signal</keyword>
<dbReference type="SUPFAM" id="SSF52266">
    <property type="entry name" value="SGNH hydrolase"/>
    <property type="match status" value="1"/>
</dbReference>
<dbReference type="GO" id="GO:0005975">
    <property type="term" value="P:carbohydrate metabolic process"/>
    <property type="evidence" value="ECO:0007669"/>
    <property type="project" value="TreeGrafter"/>
</dbReference>
<dbReference type="PANTHER" id="PTHR22901:SF0">
    <property type="entry name" value="SIALATE O-ACETYLESTERASE"/>
    <property type="match status" value="1"/>
</dbReference>
<dbReference type="Pfam" id="PF03629">
    <property type="entry name" value="SASA"/>
    <property type="match status" value="1"/>
</dbReference>
<keyword evidence="5" id="KW-1185">Reference proteome</keyword>
<reference evidence="5" key="1">
    <citation type="journal article" date="2020" name="Int. J. Syst. Evol. Microbiol.">
        <title>Alteromonas alba sp. nov., a marine bacterium isolated from the seawater of the West Pacific Ocean.</title>
        <authorList>
            <person name="Sun C."/>
            <person name="Wu Y.-H."/>
            <person name="Xamxidin M."/>
            <person name="Cheng H."/>
            <person name="Xu X.-W."/>
        </authorList>
    </citation>
    <scope>NUCLEOTIDE SEQUENCE [LARGE SCALE GENOMIC DNA]</scope>
    <source>
        <strain evidence="5">190</strain>
    </source>
</reference>
<evidence type="ECO:0000256" key="2">
    <source>
        <dbReference type="SAM" id="SignalP"/>
    </source>
</evidence>
<dbReference type="InterPro" id="IPR008979">
    <property type="entry name" value="Galactose-bd-like_sf"/>
</dbReference>
<accession>A0A2S9VG87</accession>
<protein>
    <submittedName>
        <fullName evidence="4">Sialate O-acetylesterase</fullName>
    </submittedName>
</protein>
<dbReference type="InterPro" id="IPR036514">
    <property type="entry name" value="SGNH_hydro_sf"/>
</dbReference>
<dbReference type="InterPro" id="IPR039329">
    <property type="entry name" value="SIAE"/>
</dbReference>
<dbReference type="EMBL" id="PVNP01000005">
    <property type="protein sequence ID" value="PRO75481.1"/>
    <property type="molecule type" value="Genomic_DNA"/>
</dbReference>
<comment type="caution">
    <text evidence="4">The sequence shown here is derived from an EMBL/GenBank/DDBJ whole genome shotgun (WGS) entry which is preliminary data.</text>
</comment>
<evidence type="ECO:0000256" key="1">
    <source>
        <dbReference type="ARBA" id="ARBA00022801"/>
    </source>
</evidence>
<feature type="signal peptide" evidence="2">
    <location>
        <begin position="1"/>
        <end position="18"/>
    </location>
</feature>
<dbReference type="Proteomes" id="UP000238949">
    <property type="component" value="Unassembled WGS sequence"/>
</dbReference>
<organism evidence="4 5">
    <name type="scientific">Alteromonas alba</name>
    <dbReference type="NCBI Taxonomy" id="2079529"/>
    <lineage>
        <taxon>Bacteria</taxon>
        <taxon>Pseudomonadati</taxon>
        <taxon>Pseudomonadota</taxon>
        <taxon>Gammaproteobacteria</taxon>
        <taxon>Alteromonadales</taxon>
        <taxon>Alteromonadaceae</taxon>
        <taxon>Alteromonas/Salinimonas group</taxon>
        <taxon>Alteromonas</taxon>
    </lineage>
</organism>
<dbReference type="InterPro" id="IPR005181">
    <property type="entry name" value="SASA"/>
</dbReference>
<feature type="domain" description="Sialate O-acetylesterase" evidence="3">
    <location>
        <begin position="397"/>
        <end position="526"/>
    </location>
</feature>
<evidence type="ECO:0000259" key="3">
    <source>
        <dbReference type="Pfam" id="PF03629"/>
    </source>
</evidence>
<dbReference type="PANTHER" id="PTHR22901">
    <property type="entry name" value="SIALATE O-ACETYLESTERASE"/>
    <property type="match status" value="1"/>
</dbReference>
<dbReference type="SUPFAM" id="SSF49785">
    <property type="entry name" value="Galactose-binding domain-like"/>
    <property type="match status" value="1"/>
</dbReference>
<evidence type="ECO:0000313" key="4">
    <source>
        <dbReference type="EMBL" id="PRO75481.1"/>
    </source>
</evidence>
<dbReference type="OrthoDB" id="9795554at2"/>
<proteinExistence type="predicted"/>
<evidence type="ECO:0000313" key="5">
    <source>
        <dbReference type="Proteomes" id="UP000238949"/>
    </source>
</evidence>
<keyword evidence="1" id="KW-0378">Hydrolase</keyword>
<dbReference type="AlphaFoldDB" id="A0A2S9VG87"/>
<dbReference type="RefSeq" id="WP_105932876.1">
    <property type="nucleotide sequence ID" value="NZ_PVNP01000005.1"/>
</dbReference>
<feature type="chain" id="PRO_5015460911" evidence="2">
    <location>
        <begin position="19"/>
        <end position="642"/>
    </location>
</feature>
<dbReference type="GO" id="GO:0001681">
    <property type="term" value="F:sialate O-acetylesterase activity"/>
    <property type="evidence" value="ECO:0007669"/>
    <property type="project" value="InterPro"/>
</dbReference>